<gene>
    <name evidence="2" type="ORF">BJX66DRAFT_143580</name>
</gene>
<proteinExistence type="predicted"/>
<feature type="transmembrane region" description="Helical" evidence="1">
    <location>
        <begin position="232"/>
        <end position="253"/>
    </location>
</feature>
<evidence type="ECO:0000313" key="2">
    <source>
        <dbReference type="EMBL" id="KAL2782984.1"/>
    </source>
</evidence>
<name>A0ABR4FIB6_9EURO</name>
<protein>
    <submittedName>
        <fullName evidence="2">Uncharacterized protein</fullName>
    </submittedName>
</protein>
<reference evidence="2 3" key="1">
    <citation type="submission" date="2024-07" db="EMBL/GenBank/DDBJ databases">
        <title>Section-level genome sequencing and comparative genomics of Aspergillus sections Usti and Cavernicolus.</title>
        <authorList>
            <consortium name="Lawrence Berkeley National Laboratory"/>
            <person name="Nybo J.L."/>
            <person name="Vesth T.C."/>
            <person name="Theobald S."/>
            <person name="Frisvad J.C."/>
            <person name="Larsen T.O."/>
            <person name="Kjaerboelling I."/>
            <person name="Rothschild-Mancinelli K."/>
            <person name="Lyhne E.K."/>
            <person name="Kogle M.E."/>
            <person name="Barry K."/>
            <person name="Clum A."/>
            <person name="Na H."/>
            <person name="Ledsgaard L."/>
            <person name="Lin J."/>
            <person name="Lipzen A."/>
            <person name="Kuo A."/>
            <person name="Riley R."/>
            <person name="Mondo S."/>
            <person name="Labutti K."/>
            <person name="Haridas S."/>
            <person name="Pangalinan J."/>
            <person name="Salamov A.A."/>
            <person name="Simmons B.A."/>
            <person name="Magnuson J.K."/>
            <person name="Chen J."/>
            <person name="Drula E."/>
            <person name="Henrissat B."/>
            <person name="Wiebenga A."/>
            <person name="Lubbers R.J."/>
            <person name="Gomes A.C."/>
            <person name="Makela M.R."/>
            <person name="Stajich J."/>
            <person name="Grigoriev I.V."/>
            <person name="Mortensen U.H."/>
            <person name="De Vries R.P."/>
            <person name="Baker S.E."/>
            <person name="Andersen M.R."/>
        </authorList>
    </citation>
    <scope>NUCLEOTIDE SEQUENCE [LARGE SCALE GENOMIC DNA]</scope>
    <source>
        <strain evidence="2 3">CBS 209.92</strain>
    </source>
</reference>
<feature type="transmembrane region" description="Helical" evidence="1">
    <location>
        <begin position="27"/>
        <end position="45"/>
    </location>
</feature>
<organism evidence="2 3">
    <name type="scientific">Aspergillus keveii</name>
    <dbReference type="NCBI Taxonomy" id="714993"/>
    <lineage>
        <taxon>Eukaryota</taxon>
        <taxon>Fungi</taxon>
        <taxon>Dikarya</taxon>
        <taxon>Ascomycota</taxon>
        <taxon>Pezizomycotina</taxon>
        <taxon>Eurotiomycetes</taxon>
        <taxon>Eurotiomycetidae</taxon>
        <taxon>Eurotiales</taxon>
        <taxon>Aspergillaceae</taxon>
        <taxon>Aspergillus</taxon>
        <taxon>Aspergillus subgen. Nidulantes</taxon>
    </lineage>
</organism>
<accession>A0ABR4FIB6</accession>
<keyword evidence="1" id="KW-0472">Membrane</keyword>
<evidence type="ECO:0000313" key="3">
    <source>
        <dbReference type="Proteomes" id="UP001610563"/>
    </source>
</evidence>
<dbReference type="Proteomes" id="UP001610563">
    <property type="component" value="Unassembled WGS sequence"/>
</dbReference>
<keyword evidence="1" id="KW-1133">Transmembrane helix</keyword>
<sequence>MCKCNFCLDRSLSIYTRSIMISKTKHTIMIVPVIVFHFLCLYPLGSLGQHVFHVKFEDGHPSFQPARLSANVGDVINFRGLENGCKLQSSDACAGAATAPVEDEFLVTTTRQTVFFCENRAQQICEQGNMFVLNPAREPGSFIGSSSKVPWITPTTGTSSAIPSTTPSMHSSEIIFIQPLVGASSVALEPTTITTTQVYRTTLVLTSTTSNPETALDPTRESENAGFTSTAVVVNGIGPLVFVIAICTVVFVLL</sequence>
<dbReference type="EMBL" id="JBFTWV010000287">
    <property type="protein sequence ID" value="KAL2782984.1"/>
    <property type="molecule type" value="Genomic_DNA"/>
</dbReference>
<keyword evidence="1" id="KW-0812">Transmembrane</keyword>
<keyword evidence="3" id="KW-1185">Reference proteome</keyword>
<comment type="caution">
    <text evidence="2">The sequence shown here is derived from an EMBL/GenBank/DDBJ whole genome shotgun (WGS) entry which is preliminary data.</text>
</comment>
<evidence type="ECO:0000256" key="1">
    <source>
        <dbReference type="SAM" id="Phobius"/>
    </source>
</evidence>